<dbReference type="Proteomes" id="UP000279972">
    <property type="component" value="Chromosome"/>
</dbReference>
<name>A0A3G6RR23_CHRLC</name>
<evidence type="ECO:0000313" key="4">
    <source>
        <dbReference type="Proteomes" id="UP000236262"/>
    </source>
</evidence>
<dbReference type="EMBL" id="PPEH01000005">
    <property type="protein sequence ID" value="PNW12772.1"/>
    <property type="molecule type" value="Genomic_DNA"/>
</dbReference>
<dbReference type="Gene3D" id="3.40.47.10">
    <property type="match status" value="1"/>
</dbReference>
<evidence type="ECO:0000259" key="1">
    <source>
        <dbReference type="Pfam" id="PF00109"/>
    </source>
</evidence>
<dbReference type="EMBL" id="CP033924">
    <property type="protein sequence ID" value="AZA83930.1"/>
    <property type="molecule type" value="Genomic_DNA"/>
</dbReference>
<accession>A0A3G6RR23</accession>
<reference evidence="3 4" key="1">
    <citation type="submission" date="2018-01" db="EMBL/GenBank/DDBJ databases">
        <title>Draft genome sequences of Chryseobacterium lactis NCTC11390, Chryseobacterium oncorhynchi 701B-08, and Chryseobacterium viscerum 687B-08.</title>
        <authorList>
            <person name="Jeong J.-J."/>
            <person name="Lee Y.J."/>
            <person name="Park B."/>
            <person name="Choi I.-G."/>
            <person name="Kim K.D."/>
        </authorList>
    </citation>
    <scope>NUCLEOTIDE SEQUENCE [LARGE SCALE GENOMIC DNA]</scope>
    <source>
        <strain evidence="3 4">NCTC11390</strain>
    </source>
</reference>
<dbReference type="RefSeq" id="WP_103292179.1">
    <property type="nucleotide sequence ID" value="NZ_CP033924.1"/>
</dbReference>
<dbReference type="AlphaFoldDB" id="A0A3G6RR23"/>
<dbReference type="Pfam" id="PF00109">
    <property type="entry name" value="ketoacyl-synt"/>
    <property type="match status" value="1"/>
</dbReference>
<dbReference type="GO" id="GO:0016746">
    <property type="term" value="F:acyltransferase activity"/>
    <property type="evidence" value="ECO:0007669"/>
    <property type="project" value="InterPro"/>
</dbReference>
<proteinExistence type="predicted"/>
<dbReference type="InterPro" id="IPR016039">
    <property type="entry name" value="Thiolase-like"/>
</dbReference>
<dbReference type="InterPro" id="IPR014030">
    <property type="entry name" value="Ketoacyl_synth_N"/>
</dbReference>
<evidence type="ECO:0000313" key="3">
    <source>
        <dbReference type="EMBL" id="PNW12772.1"/>
    </source>
</evidence>
<dbReference type="Proteomes" id="UP000236262">
    <property type="component" value="Unassembled WGS sequence"/>
</dbReference>
<dbReference type="SUPFAM" id="SSF53901">
    <property type="entry name" value="Thiolase-like"/>
    <property type="match status" value="1"/>
</dbReference>
<dbReference type="OrthoDB" id="1234619at2"/>
<evidence type="ECO:0000313" key="5">
    <source>
        <dbReference type="Proteomes" id="UP000279972"/>
    </source>
</evidence>
<feature type="domain" description="Beta-ketoacyl synthase-like N-terminal" evidence="1">
    <location>
        <begin position="43"/>
        <end position="185"/>
    </location>
</feature>
<organism evidence="3 4">
    <name type="scientific">Chryseobacterium lactis</name>
    <dbReference type="NCBI Taxonomy" id="1241981"/>
    <lineage>
        <taxon>Bacteria</taxon>
        <taxon>Pseudomonadati</taxon>
        <taxon>Bacteroidota</taxon>
        <taxon>Flavobacteriia</taxon>
        <taxon>Flavobacteriales</taxon>
        <taxon>Weeksellaceae</taxon>
        <taxon>Chryseobacterium group</taxon>
        <taxon>Chryseobacterium</taxon>
    </lineage>
</organism>
<keyword evidence="5" id="KW-1185">Reference proteome</keyword>
<sequence length="343" mass="38307">MIPAHPNNDIVISAIGFNSVSGTEINEYLSNSEGRFPSSMIIEDHDPQQFLKPKGQRFLNKATLLYCNTAFQAIHNRDLMQYIQSSPERIGLYDGTELSNLEDCFIFDLTARNQGPDRVSPMKAPSTIANAAASQMAIQAGIKGPNFSVCAGMAGSLQALDIACLHLKQRMIDYGIAASTEVRNKYQLSIRNNQQKLSPELGISMILEHRETLEKDARKPLAGIKLIHSETFMVNDHFEFYLYEIVFPVIQLYEIDTTIISGGGFMINEKIFNNLFKENHIDVTVLYPEQQFGDLDNAGGMFGIAYAISIFNGQNIHKTDKKDIIVLSIDPSGTLIYTIIEKK</sequence>
<evidence type="ECO:0000313" key="2">
    <source>
        <dbReference type="EMBL" id="AZA83930.1"/>
    </source>
</evidence>
<protein>
    <recommendedName>
        <fullName evidence="1">Beta-ketoacyl synthase-like N-terminal domain-containing protein</fullName>
    </recommendedName>
</protein>
<reference evidence="2 5" key="2">
    <citation type="submission" date="2018-11" db="EMBL/GenBank/DDBJ databases">
        <title>Proposal to divide the Flavobacteriaceae and reorganize its genera based on Amino Acid Identity values calculated from whole genome sequences.</title>
        <authorList>
            <person name="Nicholson A.C."/>
            <person name="Gulvik C.A."/>
            <person name="Whitney A.M."/>
            <person name="Humrighouse B.W."/>
            <person name="Bell M."/>
            <person name="Holmes B."/>
            <person name="Steigerwalt A.G."/>
            <person name="Villarma A."/>
            <person name="Sheth M."/>
            <person name="Batra D."/>
            <person name="Pryor J."/>
            <person name="Bernardet J.-F."/>
            <person name="Hugo C."/>
            <person name="Kampfer P."/>
            <person name="Newman J."/>
            <person name="McQuiston J.R."/>
        </authorList>
    </citation>
    <scope>NUCLEOTIDE SEQUENCE [LARGE SCALE GENOMIC DNA]</scope>
    <source>
        <strain evidence="2 5">KC_1864</strain>
    </source>
</reference>
<gene>
    <name evidence="3" type="ORF">C1637_13110</name>
    <name evidence="2" type="ORF">EG342_19455</name>
</gene>
<dbReference type="KEGG" id="clac:EG342_19455"/>